<organism evidence="1 2">
    <name type="scientific">Cnephaeus nilssonii</name>
    <name type="common">Northern bat</name>
    <name type="synonym">Eptesicus nilssonii</name>
    <dbReference type="NCBI Taxonomy" id="3371016"/>
    <lineage>
        <taxon>Eukaryota</taxon>
        <taxon>Metazoa</taxon>
        <taxon>Chordata</taxon>
        <taxon>Craniata</taxon>
        <taxon>Vertebrata</taxon>
        <taxon>Euteleostomi</taxon>
        <taxon>Mammalia</taxon>
        <taxon>Eutheria</taxon>
        <taxon>Laurasiatheria</taxon>
        <taxon>Chiroptera</taxon>
        <taxon>Yangochiroptera</taxon>
        <taxon>Vespertilionidae</taxon>
        <taxon>Cnephaeus</taxon>
    </lineage>
</organism>
<dbReference type="PANTHER" id="PTHR41403">
    <property type="entry name" value="RCG43477-RELATED"/>
    <property type="match status" value="1"/>
</dbReference>
<comment type="caution">
    <text evidence="1">The sequence shown here is derived from an EMBL/GenBank/DDBJ whole genome shotgun (WGS) entry which is preliminary data.</text>
</comment>
<evidence type="ECO:0000313" key="2">
    <source>
        <dbReference type="Proteomes" id="UP001177744"/>
    </source>
</evidence>
<gene>
    <name evidence="1" type="ORF">QTO34_013072</name>
</gene>
<name>A0AA40LCF5_CNENI</name>
<evidence type="ECO:0000313" key="1">
    <source>
        <dbReference type="EMBL" id="KAK1327570.1"/>
    </source>
</evidence>
<dbReference type="EMBL" id="JAULJE010000028">
    <property type="protein sequence ID" value="KAK1327570.1"/>
    <property type="molecule type" value="Genomic_DNA"/>
</dbReference>
<keyword evidence="2" id="KW-1185">Reference proteome</keyword>
<proteinExistence type="predicted"/>
<reference evidence="1" key="1">
    <citation type="submission" date="2023-06" db="EMBL/GenBank/DDBJ databases">
        <title>Reference genome for the Northern bat (Eptesicus nilssonii), a most northern bat species.</title>
        <authorList>
            <person name="Laine V.N."/>
            <person name="Pulliainen A.T."/>
            <person name="Lilley T.M."/>
        </authorList>
    </citation>
    <scope>NUCLEOTIDE SEQUENCE</scope>
    <source>
        <strain evidence="1">BLF_Eptnil</strain>
        <tissue evidence="1">Kidney</tissue>
    </source>
</reference>
<dbReference type="Pfam" id="PF17658">
    <property type="entry name" value="DUF5520"/>
    <property type="match status" value="1"/>
</dbReference>
<dbReference type="PANTHER" id="PTHR41403:SF3">
    <property type="entry name" value="ZNRD1 ANTISENSE RNA 1-RELATED"/>
    <property type="match status" value="1"/>
</dbReference>
<sequence>MLYLLIEAERARIKKLQNENELVPLHSRVISEGGEAWGAERADMDVLGPHFTKESVSPPAQSLIQDSEWFALGPQEKLAWVKASRDPRIASGQQSPLEKKILNLGGVHTKAARQLRTQKNQEEYQTLYREQDLSLDYWLARVESYYSKGLVGTMKEQEIGNGIEKKWEGKTTQSTERQKQWCLVPEREMRHIERQVRQAAQARELTEKTFRQLLRSPSETALPKIVFEGPGVQNAQRRKQVNEREQMQIKDHQERMTRGRELIEQRLRARVLRKSQTQLPKAEKRERIQKEIKEFESVIAYPLFQPRRSRIKVNILMEKSQNREEDTIVKTYQRKFLTLPPFLRSQIRKIKD</sequence>
<protein>
    <submittedName>
        <fullName evidence="1">Uncharacterized protein</fullName>
    </submittedName>
</protein>
<dbReference type="AlphaFoldDB" id="A0AA40LCF5"/>
<dbReference type="Proteomes" id="UP001177744">
    <property type="component" value="Unassembled WGS sequence"/>
</dbReference>
<accession>A0AA40LCF5</accession>
<dbReference type="InterPro" id="IPR040005">
    <property type="entry name" value="Polr1has"/>
</dbReference>
<dbReference type="InterPro" id="IPR040721">
    <property type="entry name" value="DUF5520"/>
</dbReference>